<dbReference type="Pfam" id="PF05345">
    <property type="entry name" value="He_PIG"/>
    <property type="match status" value="1"/>
</dbReference>
<dbReference type="PROSITE" id="PS50853">
    <property type="entry name" value="FN3"/>
    <property type="match status" value="1"/>
</dbReference>
<dbReference type="EMBL" id="BMXI01000008">
    <property type="protein sequence ID" value="GHC54834.1"/>
    <property type="molecule type" value="Genomic_DNA"/>
</dbReference>
<keyword evidence="2" id="KW-0697">Rotamase</keyword>
<comment type="caution">
    <text evidence="6">The sequence shown here is derived from an EMBL/GenBank/DDBJ whole genome shotgun (WGS) entry which is preliminary data.</text>
</comment>
<keyword evidence="3" id="KW-0413">Isomerase</keyword>
<dbReference type="InterPro" id="IPR003961">
    <property type="entry name" value="FN3_dom"/>
</dbReference>
<feature type="domain" description="PPIase cyclophilin-type" evidence="4">
    <location>
        <begin position="228"/>
        <end position="388"/>
    </location>
</feature>
<evidence type="ECO:0000259" key="5">
    <source>
        <dbReference type="PROSITE" id="PS50853"/>
    </source>
</evidence>
<dbReference type="InterPro" id="IPR002130">
    <property type="entry name" value="Cyclophilin-type_PPIase_dom"/>
</dbReference>
<evidence type="ECO:0000259" key="4">
    <source>
        <dbReference type="PROSITE" id="PS50072"/>
    </source>
</evidence>
<evidence type="ECO:0000256" key="1">
    <source>
        <dbReference type="ARBA" id="ARBA00013194"/>
    </source>
</evidence>
<name>A0A918TQ39_9BACT</name>
<evidence type="ECO:0000313" key="6">
    <source>
        <dbReference type="EMBL" id="GHC54834.1"/>
    </source>
</evidence>
<evidence type="ECO:0000313" key="7">
    <source>
        <dbReference type="Proteomes" id="UP000644507"/>
    </source>
</evidence>
<dbReference type="GO" id="GO:0003755">
    <property type="term" value="F:peptidyl-prolyl cis-trans isomerase activity"/>
    <property type="evidence" value="ECO:0007669"/>
    <property type="project" value="UniProtKB-KW"/>
</dbReference>
<dbReference type="GO" id="GO:0005509">
    <property type="term" value="F:calcium ion binding"/>
    <property type="evidence" value="ECO:0007669"/>
    <property type="project" value="InterPro"/>
</dbReference>
<reference evidence="6" key="2">
    <citation type="submission" date="2020-09" db="EMBL/GenBank/DDBJ databases">
        <authorList>
            <person name="Sun Q."/>
            <person name="Kim S."/>
        </authorList>
    </citation>
    <scope>NUCLEOTIDE SEQUENCE</scope>
    <source>
        <strain evidence="6">KCTC 12988</strain>
    </source>
</reference>
<dbReference type="SUPFAM" id="SSF49265">
    <property type="entry name" value="Fibronectin type III"/>
    <property type="match status" value="1"/>
</dbReference>
<reference evidence="6" key="1">
    <citation type="journal article" date="2014" name="Int. J. Syst. Evol. Microbiol.">
        <title>Complete genome sequence of Corynebacterium casei LMG S-19264T (=DSM 44701T), isolated from a smear-ripened cheese.</title>
        <authorList>
            <consortium name="US DOE Joint Genome Institute (JGI-PGF)"/>
            <person name="Walter F."/>
            <person name="Albersmeier A."/>
            <person name="Kalinowski J."/>
            <person name="Ruckert C."/>
        </authorList>
    </citation>
    <scope>NUCLEOTIDE SEQUENCE</scope>
    <source>
        <strain evidence="6">KCTC 12988</strain>
    </source>
</reference>
<proteinExistence type="predicted"/>
<keyword evidence="7" id="KW-1185">Reference proteome</keyword>
<dbReference type="PROSITE" id="PS50072">
    <property type="entry name" value="CSA_PPIASE_2"/>
    <property type="match status" value="1"/>
</dbReference>
<dbReference type="GO" id="GO:0016020">
    <property type="term" value="C:membrane"/>
    <property type="evidence" value="ECO:0007669"/>
    <property type="project" value="InterPro"/>
</dbReference>
<dbReference type="Gene3D" id="2.60.40.10">
    <property type="entry name" value="Immunoglobulins"/>
    <property type="match status" value="2"/>
</dbReference>
<evidence type="ECO:0000256" key="3">
    <source>
        <dbReference type="ARBA" id="ARBA00023235"/>
    </source>
</evidence>
<accession>A0A918TQ39</accession>
<dbReference type="PANTHER" id="PTHR43246">
    <property type="entry name" value="PEPTIDYL-PROLYL CIS-TRANS ISOMERASE CYP38, CHLOROPLASTIC"/>
    <property type="match status" value="1"/>
</dbReference>
<gene>
    <name evidence="6" type="ORF">GCM10007100_21700</name>
</gene>
<dbReference type="Gene3D" id="2.40.100.10">
    <property type="entry name" value="Cyclophilin-like"/>
    <property type="match status" value="1"/>
</dbReference>
<dbReference type="EC" id="5.2.1.8" evidence="1"/>
<dbReference type="SUPFAM" id="SSF49313">
    <property type="entry name" value="Cadherin-like"/>
    <property type="match status" value="1"/>
</dbReference>
<dbReference type="InterPro" id="IPR015919">
    <property type="entry name" value="Cadherin-like_sf"/>
</dbReference>
<dbReference type="SUPFAM" id="SSF50891">
    <property type="entry name" value="Cyclophilin-like"/>
    <property type="match status" value="1"/>
</dbReference>
<dbReference type="Pfam" id="PF00160">
    <property type="entry name" value="Pro_isomerase"/>
    <property type="match status" value="1"/>
</dbReference>
<dbReference type="InterPro" id="IPR044665">
    <property type="entry name" value="E_coli_cyclophilin_A-like"/>
</dbReference>
<dbReference type="InterPro" id="IPR013783">
    <property type="entry name" value="Ig-like_fold"/>
</dbReference>
<dbReference type="InterPro" id="IPR029000">
    <property type="entry name" value="Cyclophilin-like_dom_sf"/>
</dbReference>
<dbReference type="InterPro" id="IPR036116">
    <property type="entry name" value="FN3_sf"/>
</dbReference>
<organism evidence="6 7">
    <name type="scientific">Roseibacillus persicicus</name>
    <dbReference type="NCBI Taxonomy" id="454148"/>
    <lineage>
        <taxon>Bacteria</taxon>
        <taxon>Pseudomonadati</taxon>
        <taxon>Verrucomicrobiota</taxon>
        <taxon>Verrucomicrobiia</taxon>
        <taxon>Verrucomicrobiales</taxon>
        <taxon>Verrucomicrobiaceae</taxon>
        <taxon>Roseibacillus</taxon>
    </lineage>
</organism>
<sequence length="560" mass="59481">MAAEAALPEPTELRTAAPFTSSASIELIWNDVSEGESGFEIEYSVNGVDDWTVITTTLPNQTRTTFTGGGGTLYFRIRSLSPDDDHSEFSAPVSVTLPTTVAMAAGVFGGGPVGTPITVAAPSISRAPDQTGELTFSAEELPEGLSIDSTTGVISGTPTQVGVFRALRKVDDENSVASSFVTFRFVPSSSGPSLRDDLVLVTSQTKTTFSFSDLFEDFDTESAARVVTNAGTVDVVLYPQAAPNTVANFLRYVDDGAYTDVIFHRSVATGLSIVQAGFLKPDPEGASDAYSTLDLYSPIANEPGLPNLRGTIAPAKTSDPNSATSQWFFNTIDNRTALDSPSNSGGFSVFGRASDLTLPVLDVLQAKPTGNYPLSINGSATTLNDWPTLVNPSGSSPDPSTDLVQIESVSRISPVSATLVDTNGPISASLSGETLELIAGEAGTATLSFDLVDLDGNEALVSLEVSVLDFQLEVEESAPESARFSFEHLKTTPGFRYQVQTSRDLESWDSFWTTDDGFEVPEIAEQTDLGDRWKLSFATVAPSSSEEPLFFRVLAEKVPD</sequence>
<dbReference type="Proteomes" id="UP000644507">
    <property type="component" value="Unassembled WGS sequence"/>
</dbReference>
<feature type="domain" description="Fibronectin type-III" evidence="5">
    <location>
        <begin position="9"/>
        <end position="100"/>
    </location>
</feature>
<protein>
    <recommendedName>
        <fullName evidence="1">peptidylprolyl isomerase</fullName>
        <ecNumber evidence="1">5.2.1.8</ecNumber>
    </recommendedName>
</protein>
<dbReference type="AlphaFoldDB" id="A0A918TQ39"/>
<evidence type="ECO:0000256" key="2">
    <source>
        <dbReference type="ARBA" id="ARBA00023110"/>
    </source>
</evidence>